<dbReference type="Proteomes" id="UP001221142">
    <property type="component" value="Unassembled WGS sequence"/>
</dbReference>
<protein>
    <submittedName>
        <fullName evidence="1">Uncharacterized protein</fullName>
    </submittedName>
</protein>
<reference evidence="1" key="1">
    <citation type="submission" date="2023-03" db="EMBL/GenBank/DDBJ databases">
        <title>Massive genome expansion in bonnet fungi (Mycena s.s.) driven by repeated elements and novel gene families across ecological guilds.</title>
        <authorList>
            <consortium name="Lawrence Berkeley National Laboratory"/>
            <person name="Harder C.B."/>
            <person name="Miyauchi S."/>
            <person name="Viragh M."/>
            <person name="Kuo A."/>
            <person name="Thoen E."/>
            <person name="Andreopoulos B."/>
            <person name="Lu D."/>
            <person name="Skrede I."/>
            <person name="Drula E."/>
            <person name="Henrissat B."/>
            <person name="Morin E."/>
            <person name="Kohler A."/>
            <person name="Barry K."/>
            <person name="LaButti K."/>
            <person name="Morin E."/>
            <person name="Salamov A."/>
            <person name="Lipzen A."/>
            <person name="Mereny Z."/>
            <person name="Hegedus B."/>
            <person name="Baldrian P."/>
            <person name="Stursova M."/>
            <person name="Weitz H."/>
            <person name="Taylor A."/>
            <person name="Grigoriev I.V."/>
            <person name="Nagy L.G."/>
            <person name="Martin F."/>
            <person name="Kauserud H."/>
        </authorList>
    </citation>
    <scope>NUCLEOTIDE SEQUENCE</scope>
    <source>
        <strain evidence="1">9284</strain>
    </source>
</reference>
<dbReference type="EMBL" id="JARKIF010000054">
    <property type="protein sequence ID" value="KAJ7606850.1"/>
    <property type="molecule type" value="Genomic_DNA"/>
</dbReference>
<dbReference type="AlphaFoldDB" id="A0AAD7B111"/>
<proteinExistence type="predicted"/>
<keyword evidence="2" id="KW-1185">Reference proteome</keyword>
<sequence>MQPDAPATASSASDTESRTYDAMVGGILVPRDEGVRWWEDKTQWPLPKDHSGDGSVRSNLESILTNDMGVALSVEYVPSLDGQWDDFLVATQFQRGEWEHDGPDIVDLPRQEDEMVATFKEETMRKILYDLGLRLNPGKFMSHYVYCPTPPQSPYDPYTRSLNYPPPGTSSSTLYARSYLAMVAGILVPCEEGVRWYNALGAFMLPENHTADASVRVQLDIILEDEMGVALGVEYESREGVEWNDFLVVTQYQKGEWVHYGPDPQTFDEPRPEDRMKETVKEEEMREILRKLGEFLSCFQDISAWHGFQRARAQSGGIPVSI</sequence>
<gene>
    <name evidence="1" type="ORF">FB45DRAFT_436478</name>
</gene>
<comment type="caution">
    <text evidence="1">The sequence shown here is derived from an EMBL/GenBank/DDBJ whole genome shotgun (WGS) entry which is preliminary data.</text>
</comment>
<evidence type="ECO:0000313" key="1">
    <source>
        <dbReference type="EMBL" id="KAJ7606850.1"/>
    </source>
</evidence>
<name>A0AAD7B111_9AGAR</name>
<organism evidence="1 2">
    <name type="scientific">Roridomyces roridus</name>
    <dbReference type="NCBI Taxonomy" id="1738132"/>
    <lineage>
        <taxon>Eukaryota</taxon>
        <taxon>Fungi</taxon>
        <taxon>Dikarya</taxon>
        <taxon>Basidiomycota</taxon>
        <taxon>Agaricomycotina</taxon>
        <taxon>Agaricomycetes</taxon>
        <taxon>Agaricomycetidae</taxon>
        <taxon>Agaricales</taxon>
        <taxon>Marasmiineae</taxon>
        <taxon>Mycenaceae</taxon>
        <taxon>Roridomyces</taxon>
    </lineage>
</organism>
<evidence type="ECO:0000313" key="2">
    <source>
        <dbReference type="Proteomes" id="UP001221142"/>
    </source>
</evidence>
<accession>A0AAD7B111</accession>